<evidence type="ECO:0000313" key="3">
    <source>
        <dbReference type="Proteomes" id="UP000501891"/>
    </source>
</evidence>
<dbReference type="Proteomes" id="UP000501891">
    <property type="component" value="Chromosome"/>
</dbReference>
<keyword evidence="3" id="KW-1185">Reference proteome</keyword>
<dbReference type="KEGG" id="acru:HHL28_13720"/>
<keyword evidence="1" id="KW-1133">Transmembrane helix</keyword>
<dbReference type="EMBL" id="CP051775">
    <property type="protein sequence ID" value="QJE74010.1"/>
    <property type="molecule type" value="Genomic_DNA"/>
</dbReference>
<evidence type="ECO:0008006" key="4">
    <source>
        <dbReference type="Google" id="ProtNLM"/>
    </source>
</evidence>
<protein>
    <recommendedName>
        <fullName evidence="4">Yip1 domain-containing protein</fullName>
    </recommendedName>
</protein>
<keyword evidence="1" id="KW-0472">Membrane</keyword>
<feature type="transmembrane region" description="Helical" evidence="1">
    <location>
        <begin position="69"/>
        <end position="92"/>
    </location>
</feature>
<evidence type="ECO:0000313" key="2">
    <source>
        <dbReference type="EMBL" id="QJE74010.1"/>
    </source>
</evidence>
<evidence type="ECO:0000256" key="1">
    <source>
        <dbReference type="SAM" id="Phobius"/>
    </source>
</evidence>
<keyword evidence="1" id="KW-0812">Transmembrane</keyword>
<gene>
    <name evidence="2" type="ORF">HHL28_13720</name>
</gene>
<feature type="transmembrane region" description="Helical" evidence="1">
    <location>
        <begin position="38"/>
        <end position="57"/>
    </location>
</feature>
<feature type="transmembrane region" description="Helical" evidence="1">
    <location>
        <begin position="112"/>
        <end position="131"/>
    </location>
</feature>
<feature type="transmembrane region" description="Helical" evidence="1">
    <location>
        <begin position="160"/>
        <end position="180"/>
    </location>
</feature>
<proteinExistence type="predicted"/>
<organism evidence="2 3">
    <name type="scientific">Aerophototrophica crusticola</name>
    <dbReference type="NCBI Taxonomy" id="1709002"/>
    <lineage>
        <taxon>Bacteria</taxon>
        <taxon>Pseudomonadati</taxon>
        <taxon>Pseudomonadota</taxon>
        <taxon>Alphaproteobacteria</taxon>
        <taxon>Rhodospirillales</taxon>
        <taxon>Rhodospirillaceae</taxon>
        <taxon>Aerophototrophica</taxon>
    </lineage>
</organism>
<feature type="transmembrane region" description="Helical" evidence="1">
    <location>
        <begin position="138"/>
        <end position="154"/>
    </location>
</feature>
<dbReference type="AlphaFoldDB" id="A0A858R958"/>
<accession>A0A858R958</accession>
<sequence>MSFARDAAYGLHAALRFARFDASGAASLDPSAGAAWRSFQALWVVLPAYLVLASLVRTPEEQAAGLLPFLLLTSIAFVAKLAGILLLIWQVMAMQGDDSRMPAFITAGNWSSVVQVGVLVLTVGLSGLVGLPVPMQQVIGLVASVWALAYGWFVTRTSLAVSGLAAAGFVLLDLFVGAIVDSVARGMLPMGTVAAG</sequence>
<name>A0A858R958_9PROT</name>
<reference evidence="2" key="1">
    <citation type="submission" date="2020-04" db="EMBL/GenBank/DDBJ databases">
        <title>A desert anoxygenic phototrophic bacterium fixes CO2 using RubisCO under aerobic conditions.</title>
        <authorList>
            <person name="Tang K."/>
        </authorList>
    </citation>
    <scope>NUCLEOTIDE SEQUENCE [LARGE SCALE GENOMIC DNA]</scope>
    <source>
        <strain evidence="2">MIMtkB3</strain>
    </source>
</reference>